<evidence type="ECO:0000256" key="5">
    <source>
        <dbReference type="SAM" id="Phobius"/>
    </source>
</evidence>
<evidence type="ECO:0000256" key="2">
    <source>
        <dbReference type="ARBA" id="ARBA00022692"/>
    </source>
</evidence>
<evidence type="ECO:0000313" key="7">
    <source>
        <dbReference type="Proteomes" id="UP000199321"/>
    </source>
</evidence>
<keyword evidence="2 5" id="KW-0812">Transmembrane</keyword>
<dbReference type="InterPro" id="IPR032808">
    <property type="entry name" value="DoxX"/>
</dbReference>
<accession>A0A1G7ITK7</accession>
<proteinExistence type="predicted"/>
<gene>
    <name evidence="6" type="ORF">SAMN05421855_10714</name>
</gene>
<dbReference type="GO" id="GO:0016020">
    <property type="term" value="C:membrane"/>
    <property type="evidence" value="ECO:0007669"/>
    <property type="project" value="UniProtKB-SubCell"/>
</dbReference>
<dbReference type="RefSeq" id="WP_093145230.1">
    <property type="nucleotide sequence ID" value="NZ_BMWO01000008.1"/>
</dbReference>
<evidence type="ECO:0000313" key="6">
    <source>
        <dbReference type="EMBL" id="SDF16040.1"/>
    </source>
</evidence>
<comment type="subcellular location">
    <subcellularLocation>
        <location evidence="1">Membrane</location>
        <topology evidence="1">Multi-pass membrane protein</topology>
    </subcellularLocation>
</comment>
<keyword evidence="7" id="KW-1185">Reference proteome</keyword>
<organism evidence="6 7">
    <name type="scientific">Ulvibacter litoralis</name>
    <dbReference type="NCBI Taxonomy" id="227084"/>
    <lineage>
        <taxon>Bacteria</taxon>
        <taxon>Pseudomonadati</taxon>
        <taxon>Bacteroidota</taxon>
        <taxon>Flavobacteriia</taxon>
        <taxon>Flavobacteriales</taxon>
        <taxon>Flavobacteriaceae</taxon>
        <taxon>Ulvibacter</taxon>
    </lineage>
</organism>
<reference evidence="6 7" key="1">
    <citation type="submission" date="2016-10" db="EMBL/GenBank/DDBJ databases">
        <authorList>
            <person name="de Groot N.N."/>
        </authorList>
    </citation>
    <scope>NUCLEOTIDE SEQUENCE [LARGE SCALE GENOMIC DNA]</scope>
    <source>
        <strain evidence="6 7">DSM 16195</strain>
    </source>
</reference>
<evidence type="ECO:0000256" key="1">
    <source>
        <dbReference type="ARBA" id="ARBA00004141"/>
    </source>
</evidence>
<protein>
    <submittedName>
        <fullName evidence="6">Uncharacterized membrane protein YphA, DoxX/SURF4 family</fullName>
    </submittedName>
</protein>
<keyword evidence="3 5" id="KW-1133">Transmembrane helix</keyword>
<keyword evidence="4 5" id="KW-0472">Membrane</keyword>
<feature type="transmembrane region" description="Helical" evidence="5">
    <location>
        <begin position="54"/>
        <end position="74"/>
    </location>
</feature>
<name>A0A1G7ITK7_9FLAO</name>
<evidence type="ECO:0000256" key="4">
    <source>
        <dbReference type="ARBA" id="ARBA00023136"/>
    </source>
</evidence>
<feature type="transmembrane region" description="Helical" evidence="5">
    <location>
        <begin position="12"/>
        <end position="34"/>
    </location>
</feature>
<dbReference type="Pfam" id="PF13564">
    <property type="entry name" value="DoxX_2"/>
    <property type="match status" value="1"/>
</dbReference>
<sequence length="146" mass="15792">MTENTNTKNSKAIHITLWIAQGLLGIMFLMAGLMKSSQPIEALAESLPWVTGTPASLVRFIGISELAGGIGLLLPSLLRWKPFLTVWAALGLAMVMVFAVIFHASRGEFSVIGMNVVIMAIALFIAWGRSKKAPIQAKQQSITLNK</sequence>
<dbReference type="EMBL" id="FNBA01000007">
    <property type="protein sequence ID" value="SDF16040.1"/>
    <property type="molecule type" value="Genomic_DNA"/>
</dbReference>
<dbReference type="OrthoDB" id="3385086at2"/>
<feature type="transmembrane region" description="Helical" evidence="5">
    <location>
        <begin position="83"/>
        <end position="103"/>
    </location>
</feature>
<dbReference type="STRING" id="227084.SAMN05421855_10714"/>
<evidence type="ECO:0000256" key="3">
    <source>
        <dbReference type="ARBA" id="ARBA00022989"/>
    </source>
</evidence>
<dbReference type="Proteomes" id="UP000199321">
    <property type="component" value="Unassembled WGS sequence"/>
</dbReference>
<feature type="transmembrane region" description="Helical" evidence="5">
    <location>
        <begin position="109"/>
        <end position="128"/>
    </location>
</feature>
<dbReference type="AlphaFoldDB" id="A0A1G7ITK7"/>